<dbReference type="Proteomes" id="UP000565441">
    <property type="component" value="Unassembled WGS sequence"/>
</dbReference>
<dbReference type="Gene3D" id="1.20.120.520">
    <property type="entry name" value="nmb1532 protein domain like"/>
    <property type="match status" value="1"/>
</dbReference>
<sequence>MQSKPLTRISSSILIRSIQQSSRVSVGCRRALFFTAAIPFPKTLTEAITEDHREMYDFYRQYIYASGDKGAQEHWARLLTWEIARHAVGEEIVVHPLVELCLGEQGAELTEQGRMDHQFVKEILYRLEPMTPGSLEYAALLRQIMDHLHKHNEKEEKEDLPLIEPILGSDRSLAAAFNFLATKKFAPSRANPAPSDWQPPFETLVDLLKAPLDKLNEAYAKFSPEGTKGNAKLS</sequence>
<evidence type="ECO:0000259" key="1">
    <source>
        <dbReference type="Pfam" id="PF01814"/>
    </source>
</evidence>
<gene>
    <name evidence="2" type="ORF">D9615_009791</name>
</gene>
<dbReference type="Pfam" id="PF01814">
    <property type="entry name" value="Hemerythrin"/>
    <property type="match status" value="1"/>
</dbReference>
<protein>
    <recommendedName>
        <fullName evidence="1">Hemerythrin-like domain-containing protein</fullName>
    </recommendedName>
</protein>
<organism evidence="2 3">
    <name type="scientific">Tricholomella constricta</name>
    <dbReference type="NCBI Taxonomy" id="117010"/>
    <lineage>
        <taxon>Eukaryota</taxon>
        <taxon>Fungi</taxon>
        <taxon>Dikarya</taxon>
        <taxon>Basidiomycota</taxon>
        <taxon>Agaricomycotina</taxon>
        <taxon>Agaricomycetes</taxon>
        <taxon>Agaricomycetidae</taxon>
        <taxon>Agaricales</taxon>
        <taxon>Tricholomatineae</taxon>
        <taxon>Lyophyllaceae</taxon>
        <taxon>Tricholomella</taxon>
    </lineage>
</organism>
<evidence type="ECO:0000313" key="3">
    <source>
        <dbReference type="Proteomes" id="UP000565441"/>
    </source>
</evidence>
<proteinExistence type="predicted"/>
<comment type="caution">
    <text evidence="2">The sequence shown here is derived from an EMBL/GenBank/DDBJ whole genome shotgun (WGS) entry which is preliminary data.</text>
</comment>
<dbReference type="InterPro" id="IPR012312">
    <property type="entry name" value="Hemerythrin-like"/>
</dbReference>
<dbReference type="PANTHER" id="PTHR35585:SF1">
    <property type="entry name" value="HHE DOMAIN PROTEIN (AFU_ORTHOLOGUE AFUA_4G00730)"/>
    <property type="match status" value="1"/>
</dbReference>
<name>A0A8H5LUX9_9AGAR</name>
<dbReference type="EMBL" id="JAACJP010000050">
    <property type="protein sequence ID" value="KAF5370940.1"/>
    <property type="molecule type" value="Genomic_DNA"/>
</dbReference>
<feature type="domain" description="Hemerythrin-like" evidence="1">
    <location>
        <begin position="44"/>
        <end position="163"/>
    </location>
</feature>
<reference evidence="2 3" key="1">
    <citation type="journal article" date="2020" name="ISME J.">
        <title>Uncovering the hidden diversity of litter-decomposition mechanisms in mushroom-forming fungi.</title>
        <authorList>
            <person name="Floudas D."/>
            <person name="Bentzer J."/>
            <person name="Ahren D."/>
            <person name="Johansson T."/>
            <person name="Persson P."/>
            <person name="Tunlid A."/>
        </authorList>
    </citation>
    <scope>NUCLEOTIDE SEQUENCE [LARGE SCALE GENOMIC DNA]</scope>
    <source>
        <strain evidence="2 3">CBS 661.87</strain>
    </source>
</reference>
<dbReference type="OrthoDB" id="9983919at2759"/>
<dbReference type="AlphaFoldDB" id="A0A8H5LUX9"/>
<evidence type="ECO:0000313" key="2">
    <source>
        <dbReference type="EMBL" id="KAF5370940.1"/>
    </source>
</evidence>
<dbReference type="PANTHER" id="PTHR35585">
    <property type="entry name" value="HHE DOMAIN PROTEIN (AFU_ORTHOLOGUE AFUA_4G00730)"/>
    <property type="match status" value="1"/>
</dbReference>
<keyword evidence="3" id="KW-1185">Reference proteome</keyword>
<accession>A0A8H5LUX9</accession>